<dbReference type="Gene3D" id="3.30.420.10">
    <property type="entry name" value="Ribonuclease H-like superfamily/Ribonuclease H"/>
    <property type="match status" value="1"/>
</dbReference>
<dbReference type="InterPro" id="IPR002562">
    <property type="entry name" value="3'-5'_exonuclease_dom"/>
</dbReference>
<feature type="domain" description="3'-5' exonuclease" evidence="1">
    <location>
        <begin position="29"/>
        <end position="202"/>
    </location>
</feature>
<dbReference type="GO" id="GO:0008408">
    <property type="term" value="F:3'-5' exonuclease activity"/>
    <property type="evidence" value="ECO:0007669"/>
    <property type="project" value="InterPro"/>
</dbReference>
<dbReference type="Proteomes" id="UP001160519">
    <property type="component" value="Unassembled WGS sequence"/>
</dbReference>
<keyword evidence="3" id="KW-1185">Reference proteome</keyword>
<sequence length="228" mass="25360">MNARQFLERPTKEAIRELPKFEGLPLQKICLVRTADDLLFARDEIFKVSHVGFDTESKPSFVADQPKTGPHLVQISTQQYAFLFTLDDLPGNELLSEIIRSDKIVKVGFGLKSDRGPLYNKLGATLHPTIELSAAVRRLGYKQQVGVQAAVAVVLGQYLQKSKKLTTSNWAAETLSDRQLLYAANDAYASLCVYHELVRIAPHVLPSVQNCEADSPSVRQTPDVGVRR</sequence>
<dbReference type="Pfam" id="PF01612">
    <property type="entry name" value="DNA_pol_A_exo1"/>
    <property type="match status" value="1"/>
</dbReference>
<comment type="caution">
    <text evidence="2">The sequence shown here is derived from an EMBL/GenBank/DDBJ whole genome shotgun (WGS) entry which is preliminary data.</text>
</comment>
<protein>
    <submittedName>
        <fullName evidence="2">3'-5' exonuclease domain-containing protein 2</fullName>
    </submittedName>
</protein>
<dbReference type="SUPFAM" id="SSF53098">
    <property type="entry name" value="Ribonuclease H-like"/>
    <property type="match status" value="1"/>
</dbReference>
<organism evidence="2 3">
    <name type="scientific">Candidatus Methylobacter titanis</name>
    <dbReference type="NCBI Taxonomy" id="3053457"/>
    <lineage>
        <taxon>Bacteria</taxon>
        <taxon>Pseudomonadati</taxon>
        <taxon>Pseudomonadota</taxon>
        <taxon>Gammaproteobacteria</taxon>
        <taxon>Methylococcales</taxon>
        <taxon>Methylococcaceae</taxon>
        <taxon>Methylobacter</taxon>
    </lineage>
</organism>
<dbReference type="SMART" id="SM00474">
    <property type="entry name" value="35EXOc"/>
    <property type="match status" value="1"/>
</dbReference>
<dbReference type="GO" id="GO:0003676">
    <property type="term" value="F:nucleic acid binding"/>
    <property type="evidence" value="ECO:0007669"/>
    <property type="project" value="InterPro"/>
</dbReference>
<dbReference type="InterPro" id="IPR012337">
    <property type="entry name" value="RNaseH-like_sf"/>
</dbReference>
<name>A0AA43Q5M5_9GAMM</name>
<keyword evidence="2" id="KW-0269">Exonuclease</keyword>
<proteinExistence type="predicted"/>
<dbReference type="PANTHER" id="PTHR47765">
    <property type="entry name" value="3'-5' EXONUCLEASE DOMAIN-CONTAINING PROTEIN"/>
    <property type="match status" value="1"/>
</dbReference>
<dbReference type="InterPro" id="IPR036397">
    <property type="entry name" value="RNaseH_sf"/>
</dbReference>
<dbReference type="GO" id="GO:0006139">
    <property type="term" value="P:nucleobase-containing compound metabolic process"/>
    <property type="evidence" value="ECO:0007669"/>
    <property type="project" value="InterPro"/>
</dbReference>
<dbReference type="PANTHER" id="PTHR47765:SF2">
    <property type="entry name" value="EXONUCLEASE MUT-7 HOMOLOG"/>
    <property type="match status" value="1"/>
</dbReference>
<keyword evidence="2" id="KW-0378">Hydrolase</keyword>
<gene>
    <name evidence="2" type="ORF">PSU93_13485</name>
</gene>
<dbReference type="AlphaFoldDB" id="A0AA43Q5M5"/>
<evidence type="ECO:0000259" key="1">
    <source>
        <dbReference type="SMART" id="SM00474"/>
    </source>
</evidence>
<evidence type="ECO:0000313" key="2">
    <source>
        <dbReference type="EMBL" id="MDI1232154.1"/>
    </source>
</evidence>
<dbReference type="EMBL" id="JAQSDF010000062">
    <property type="protein sequence ID" value="MDI1232154.1"/>
    <property type="molecule type" value="Genomic_DNA"/>
</dbReference>
<dbReference type="InterPro" id="IPR052408">
    <property type="entry name" value="Exonuclease_MUT-7-like"/>
</dbReference>
<reference evidence="2" key="1">
    <citation type="submission" date="2023-01" db="EMBL/GenBank/DDBJ databases">
        <title>Biogeochemical cycle of methane in antarctic sediments.</title>
        <authorList>
            <person name="Roldan D.M."/>
            <person name="Menes R.J."/>
        </authorList>
    </citation>
    <scope>NUCLEOTIDE SEQUENCE [LARGE SCALE GENOMIC DNA]</scope>
    <source>
        <strain evidence="2">K-2018 MAG008</strain>
    </source>
</reference>
<evidence type="ECO:0000313" key="3">
    <source>
        <dbReference type="Proteomes" id="UP001160519"/>
    </source>
</evidence>
<keyword evidence="2" id="KW-0540">Nuclease</keyword>
<accession>A0AA43Q5M5</accession>
<dbReference type="CDD" id="cd06141">
    <property type="entry name" value="WRN_exo"/>
    <property type="match status" value="1"/>
</dbReference>